<gene>
    <name evidence="11" type="ORF">DES47_1177</name>
</gene>
<evidence type="ECO:0000256" key="8">
    <source>
        <dbReference type="SAM" id="Phobius"/>
    </source>
</evidence>
<evidence type="ECO:0000313" key="12">
    <source>
        <dbReference type="Proteomes" id="UP000295361"/>
    </source>
</evidence>
<evidence type="ECO:0000313" key="11">
    <source>
        <dbReference type="EMBL" id="TDP59689.1"/>
    </source>
</evidence>
<evidence type="ECO:0000256" key="2">
    <source>
        <dbReference type="ARBA" id="ARBA00010423"/>
    </source>
</evidence>
<dbReference type="InterPro" id="IPR043604">
    <property type="entry name" value="DUF883_N"/>
</dbReference>
<sequence>MSEASKAQKERLMADLHMVVAQAEELLRVTAGQTGEGVADMRAKLQAKLSNARDSLSHVQEAAIERAKAAGHAADEYVHDNPWRAIGAAAGVGLIVGLLIGRR</sequence>
<name>A0A4R6QE26_9BURK</name>
<feature type="domain" description="DUF883" evidence="10">
    <location>
        <begin position="74"/>
        <end position="103"/>
    </location>
</feature>
<proteinExistence type="inferred from homology"/>
<comment type="similarity">
    <text evidence="2">Belongs to the ElaB/YgaM/YqjD family.</text>
</comment>
<evidence type="ECO:0000256" key="4">
    <source>
        <dbReference type="ARBA" id="ARBA00022519"/>
    </source>
</evidence>
<dbReference type="RefSeq" id="WP_133703986.1">
    <property type="nucleotide sequence ID" value="NZ_SNXS01000017.1"/>
</dbReference>
<dbReference type="Pfam" id="PF19029">
    <property type="entry name" value="DUF883_C"/>
    <property type="match status" value="1"/>
</dbReference>
<accession>A0A4R6QE26</accession>
<evidence type="ECO:0000259" key="10">
    <source>
        <dbReference type="Pfam" id="PF19029"/>
    </source>
</evidence>
<dbReference type="AlphaFoldDB" id="A0A4R6QE26"/>
<dbReference type="Proteomes" id="UP000295361">
    <property type="component" value="Unassembled WGS sequence"/>
</dbReference>
<dbReference type="PANTHER" id="PTHR35893">
    <property type="entry name" value="INNER MEMBRANE PROTEIN-RELATED"/>
    <property type="match status" value="1"/>
</dbReference>
<comment type="subcellular location">
    <subcellularLocation>
        <location evidence="1">Cell inner membrane</location>
        <topology evidence="1">Single-pass membrane protein</topology>
    </subcellularLocation>
</comment>
<keyword evidence="6 8" id="KW-1133">Transmembrane helix</keyword>
<dbReference type="FunCoup" id="A0A4R6QE26">
    <property type="interactions" value="195"/>
</dbReference>
<feature type="domain" description="DUF883" evidence="9">
    <location>
        <begin position="10"/>
        <end position="62"/>
    </location>
</feature>
<dbReference type="InterPro" id="IPR010279">
    <property type="entry name" value="YqjD/ElaB"/>
</dbReference>
<dbReference type="InParanoid" id="A0A4R6QE26"/>
<evidence type="ECO:0000256" key="5">
    <source>
        <dbReference type="ARBA" id="ARBA00022692"/>
    </source>
</evidence>
<evidence type="ECO:0000256" key="6">
    <source>
        <dbReference type="ARBA" id="ARBA00022989"/>
    </source>
</evidence>
<dbReference type="InterPro" id="IPR043605">
    <property type="entry name" value="DUF883_C"/>
</dbReference>
<dbReference type="GO" id="GO:0043022">
    <property type="term" value="F:ribosome binding"/>
    <property type="evidence" value="ECO:0007669"/>
    <property type="project" value="InterPro"/>
</dbReference>
<dbReference type="PANTHER" id="PTHR35893:SF3">
    <property type="entry name" value="INNER MEMBRANE PROTEIN"/>
    <property type="match status" value="1"/>
</dbReference>
<keyword evidence="7 8" id="KW-0472">Membrane</keyword>
<comment type="caution">
    <text evidence="11">The sequence shown here is derived from an EMBL/GenBank/DDBJ whole genome shotgun (WGS) entry which is preliminary data.</text>
</comment>
<keyword evidence="12" id="KW-1185">Reference proteome</keyword>
<dbReference type="OrthoDB" id="9181874at2"/>
<keyword evidence="4" id="KW-0997">Cell inner membrane</keyword>
<dbReference type="Pfam" id="PF05957">
    <property type="entry name" value="DUF883"/>
    <property type="match status" value="1"/>
</dbReference>
<feature type="transmembrane region" description="Helical" evidence="8">
    <location>
        <begin position="83"/>
        <end position="101"/>
    </location>
</feature>
<keyword evidence="5 8" id="KW-0812">Transmembrane</keyword>
<dbReference type="GO" id="GO:0005886">
    <property type="term" value="C:plasma membrane"/>
    <property type="evidence" value="ECO:0007669"/>
    <property type="project" value="UniProtKB-SubCell"/>
</dbReference>
<protein>
    <submittedName>
        <fullName evidence="11">ElaB/YqjD/DUF883 family membrane-anchored ribosome-binding protein</fullName>
    </submittedName>
</protein>
<evidence type="ECO:0000256" key="3">
    <source>
        <dbReference type="ARBA" id="ARBA00022475"/>
    </source>
</evidence>
<evidence type="ECO:0000256" key="7">
    <source>
        <dbReference type="ARBA" id="ARBA00023136"/>
    </source>
</evidence>
<reference evidence="11 12" key="1">
    <citation type="submission" date="2019-03" db="EMBL/GenBank/DDBJ databases">
        <title>Genomic Encyclopedia of Type Strains, Phase IV (KMG-IV): sequencing the most valuable type-strain genomes for metagenomic binning, comparative biology and taxonomic classification.</title>
        <authorList>
            <person name="Goeker M."/>
        </authorList>
    </citation>
    <scope>NUCLEOTIDE SEQUENCE [LARGE SCALE GENOMIC DNA]</scope>
    <source>
        <strain evidence="11 12">DSM 16998</strain>
    </source>
</reference>
<evidence type="ECO:0000259" key="9">
    <source>
        <dbReference type="Pfam" id="PF05957"/>
    </source>
</evidence>
<dbReference type="EMBL" id="SNXS01000017">
    <property type="protein sequence ID" value="TDP59689.1"/>
    <property type="molecule type" value="Genomic_DNA"/>
</dbReference>
<keyword evidence="3" id="KW-1003">Cell membrane</keyword>
<organism evidence="11 12">
    <name type="scientific">Roseateles toxinivorans</name>
    <dbReference type="NCBI Taxonomy" id="270368"/>
    <lineage>
        <taxon>Bacteria</taxon>
        <taxon>Pseudomonadati</taxon>
        <taxon>Pseudomonadota</taxon>
        <taxon>Betaproteobacteria</taxon>
        <taxon>Burkholderiales</taxon>
        <taxon>Sphaerotilaceae</taxon>
        <taxon>Roseateles</taxon>
    </lineage>
</organism>
<evidence type="ECO:0000256" key="1">
    <source>
        <dbReference type="ARBA" id="ARBA00004377"/>
    </source>
</evidence>